<accession>A0ABT3ZE96</accession>
<name>A0ABT3ZE96_9HYPH</name>
<organism evidence="1 2">
    <name type="scientific">Hoeflea algicola</name>
    <dbReference type="NCBI Taxonomy" id="2983763"/>
    <lineage>
        <taxon>Bacteria</taxon>
        <taxon>Pseudomonadati</taxon>
        <taxon>Pseudomonadota</taxon>
        <taxon>Alphaproteobacteria</taxon>
        <taxon>Hyphomicrobiales</taxon>
        <taxon>Rhizobiaceae</taxon>
        <taxon>Hoeflea</taxon>
    </lineage>
</organism>
<protein>
    <submittedName>
        <fullName evidence="1">Uncharacterized protein</fullName>
    </submittedName>
</protein>
<comment type="caution">
    <text evidence="1">The sequence shown here is derived from an EMBL/GenBank/DDBJ whole genome shotgun (WGS) entry which is preliminary data.</text>
</comment>
<dbReference type="RefSeq" id="WP_267655559.1">
    <property type="nucleotide sequence ID" value="NZ_JAOVZR010000001.1"/>
</dbReference>
<gene>
    <name evidence="1" type="ORF">OEG84_21035</name>
</gene>
<evidence type="ECO:0000313" key="1">
    <source>
        <dbReference type="EMBL" id="MCY0150120.1"/>
    </source>
</evidence>
<reference evidence="1" key="1">
    <citation type="submission" date="2022-10" db="EMBL/GenBank/DDBJ databases">
        <title>Hoeflea sp. G2-23, isolated from marine algae.</title>
        <authorList>
            <person name="Kristyanto S."/>
            <person name="Kim J.M."/>
            <person name="Jeon C.O."/>
        </authorList>
    </citation>
    <scope>NUCLEOTIDE SEQUENCE</scope>
    <source>
        <strain evidence="1">G2-23</strain>
    </source>
</reference>
<sequence>MTSHMTASVTQHLGLLPYNAVNVDIDHQQGLVATPNGVALLGLTEGTMSCWNIRTNQRRILTVIRAERATSNNGGPD</sequence>
<dbReference type="Proteomes" id="UP001073227">
    <property type="component" value="Unassembled WGS sequence"/>
</dbReference>
<proteinExistence type="predicted"/>
<dbReference type="EMBL" id="JAOVZR010000001">
    <property type="protein sequence ID" value="MCY0150120.1"/>
    <property type="molecule type" value="Genomic_DNA"/>
</dbReference>
<keyword evidence="2" id="KW-1185">Reference proteome</keyword>
<evidence type="ECO:0000313" key="2">
    <source>
        <dbReference type="Proteomes" id="UP001073227"/>
    </source>
</evidence>